<dbReference type="InterPro" id="IPR036390">
    <property type="entry name" value="WH_DNA-bd_sf"/>
</dbReference>
<evidence type="ECO:0000313" key="6">
    <source>
        <dbReference type="EMBL" id="MDC7690948.1"/>
    </source>
</evidence>
<comment type="caution">
    <text evidence="6">The sequence shown here is derived from an EMBL/GenBank/DDBJ whole genome shotgun (WGS) entry which is preliminary data.</text>
</comment>
<comment type="similarity">
    <text evidence="1">Belongs to the LysR transcriptional regulatory family.</text>
</comment>
<proteinExistence type="inferred from homology"/>
<dbReference type="Proteomes" id="UP001221566">
    <property type="component" value="Unassembled WGS sequence"/>
</dbReference>
<keyword evidence="7" id="KW-1185">Reference proteome</keyword>
<accession>A0ABT5I439</accession>
<evidence type="ECO:0000256" key="1">
    <source>
        <dbReference type="ARBA" id="ARBA00009437"/>
    </source>
</evidence>
<dbReference type="SUPFAM" id="SSF46785">
    <property type="entry name" value="Winged helix' DNA-binding domain"/>
    <property type="match status" value="1"/>
</dbReference>
<evidence type="ECO:0000313" key="7">
    <source>
        <dbReference type="Proteomes" id="UP001221566"/>
    </source>
</evidence>
<dbReference type="Gene3D" id="3.40.190.10">
    <property type="entry name" value="Periplasmic binding protein-like II"/>
    <property type="match status" value="2"/>
</dbReference>
<dbReference type="Gene3D" id="1.10.10.10">
    <property type="entry name" value="Winged helix-like DNA-binding domain superfamily/Winged helix DNA-binding domain"/>
    <property type="match status" value="1"/>
</dbReference>
<dbReference type="InterPro" id="IPR036388">
    <property type="entry name" value="WH-like_DNA-bd_sf"/>
</dbReference>
<evidence type="ECO:0000259" key="5">
    <source>
        <dbReference type="PROSITE" id="PS50931"/>
    </source>
</evidence>
<dbReference type="PRINTS" id="PR00039">
    <property type="entry name" value="HTHLYSR"/>
</dbReference>
<reference evidence="6 7" key="1">
    <citation type="submission" date="2023-01" db="EMBL/GenBank/DDBJ databases">
        <title>Novel species of the genus Vogesella isolated from rivers.</title>
        <authorList>
            <person name="Lu H."/>
        </authorList>
    </citation>
    <scope>NUCLEOTIDE SEQUENCE [LARGE SCALE GENOMIC DNA]</scope>
    <source>
        <strain evidence="6 7">SH7W</strain>
    </source>
</reference>
<name>A0ABT5I439_VOGIN</name>
<feature type="domain" description="HTH lysR-type" evidence="5">
    <location>
        <begin position="1"/>
        <end position="58"/>
    </location>
</feature>
<keyword evidence="3" id="KW-0238">DNA-binding</keyword>
<dbReference type="Pfam" id="PF03466">
    <property type="entry name" value="LysR_substrate"/>
    <property type="match status" value="1"/>
</dbReference>
<dbReference type="EMBL" id="JAQQKY010000004">
    <property type="protein sequence ID" value="MDC7690948.1"/>
    <property type="molecule type" value="Genomic_DNA"/>
</dbReference>
<dbReference type="CDD" id="cd08445">
    <property type="entry name" value="PBP2_BenM_CatM_CatR"/>
    <property type="match status" value="1"/>
</dbReference>
<sequence length="301" mass="34249">MDLRHLRYFVVVAEEGNITRAAERLHIAQPPLSRQIQQLEEELAVPLLVRGSRPLTLTEAGQFFYAHARQLLSQTRELEAMTRRIGTIERKLSIGFVGSTLYGMLPKVIRRFRSEQSTTELTLHEMTSMEQISALKEGKIDVGFGRIRHEDPNVRRIVLREERLVAALPSGHALTDRPVISLLDLVDDTLIVFPKAPRPSFADQILASFHDRGLEPKKIYEARELQVAIGLVAAGEGVAIVPASVQGLKREDVCYLPLQDHNMVSPIILSTRLLDESREIKLLIEMIIRIYEEEKIDYIRY</sequence>
<keyword evidence="4" id="KW-0804">Transcription</keyword>
<dbReference type="PROSITE" id="PS50931">
    <property type="entry name" value="HTH_LYSR"/>
    <property type="match status" value="1"/>
</dbReference>
<protein>
    <submittedName>
        <fullName evidence="6">LysR family transcriptional regulator</fullName>
    </submittedName>
</protein>
<dbReference type="SUPFAM" id="SSF53850">
    <property type="entry name" value="Periplasmic binding protein-like II"/>
    <property type="match status" value="1"/>
</dbReference>
<dbReference type="Pfam" id="PF00126">
    <property type="entry name" value="HTH_1"/>
    <property type="match status" value="1"/>
</dbReference>
<evidence type="ECO:0000256" key="3">
    <source>
        <dbReference type="ARBA" id="ARBA00023125"/>
    </source>
</evidence>
<gene>
    <name evidence="6" type="ORF">PQU93_09165</name>
</gene>
<dbReference type="PANTHER" id="PTHR30346:SF17">
    <property type="entry name" value="LYSR FAMILY TRANSCRIPTIONAL REGULATOR"/>
    <property type="match status" value="1"/>
</dbReference>
<dbReference type="InterPro" id="IPR000847">
    <property type="entry name" value="LysR_HTH_N"/>
</dbReference>
<dbReference type="InterPro" id="IPR005119">
    <property type="entry name" value="LysR_subst-bd"/>
</dbReference>
<dbReference type="PANTHER" id="PTHR30346">
    <property type="entry name" value="TRANSCRIPTIONAL DUAL REGULATOR HCAR-RELATED"/>
    <property type="match status" value="1"/>
</dbReference>
<keyword evidence="2" id="KW-0805">Transcription regulation</keyword>
<evidence type="ECO:0000256" key="4">
    <source>
        <dbReference type="ARBA" id="ARBA00023163"/>
    </source>
</evidence>
<dbReference type="RefSeq" id="WP_272803116.1">
    <property type="nucleotide sequence ID" value="NZ_JAQQKY010000004.1"/>
</dbReference>
<organism evidence="6 7">
    <name type="scientific">Vogesella indigofera</name>
    <name type="common">Pseudomonas indigofera</name>
    <dbReference type="NCBI Taxonomy" id="45465"/>
    <lineage>
        <taxon>Bacteria</taxon>
        <taxon>Pseudomonadati</taxon>
        <taxon>Pseudomonadota</taxon>
        <taxon>Betaproteobacteria</taxon>
        <taxon>Neisseriales</taxon>
        <taxon>Chromobacteriaceae</taxon>
        <taxon>Vogesella</taxon>
    </lineage>
</organism>
<evidence type="ECO:0000256" key="2">
    <source>
        <dbReference type="ARBA" id="ARBA00023015"/>
    </source>
</evidence>